<protein>
    <submittedName>
        <fullName evidence="3">Uncharacterized protein LOC131800790</fullName>
    </submittedName>
</protein>
<organism evidence="2 3">
    <name type="scientific">Musca domestica</name>
    <name type="common">House fly</name>
    <dbReference type="NCBI Taxonomy" id="7370"/>
    <lineage>
        <taxon>Eukaryota</taxon>
        <taxon>Metazoa</taxon>
        <taxon>Ecdysozoa</taxon>
        <taxon>Arthropoda</taxon>
        <taxon>Hexapoda</taxon>
        <taxon>Insecta</taxon>
        <taxon>Pterygota</taxon>
        <taxon>Neoptera</taxon>
        <taxon>Endopterygota</taxon>
        <taxon>Diptera</taxon>
        <taxon>Brachycera</taxon>
        <taxon>Muscomorpha</taxon>
        <taxon>Muscoidea</taxon>
        <taxon>Muscidae</taxon>
        <taxon>Musca</taxon>
    </lineage>
</organism>
<keyword evidence="2" id="KW-1185">Reference proteome</keyword>
<proteinExistence type="predicted"/>
<feature type="region of interest" description="Disordered" evidence="1">
    <location>
        <begin position="224"/>
        <end position="248"/>
    </location>
</feature>
<dbReference type="PANTHER" id="PTHR33480:SF1">
    <property type="entry name" value="TYR RECOMBINASE DOMAIN-CONTAINING PROTEIN"/>
    <property type="match status" value="1"/>
</dbReference>
<dbReference type="RefSeq" id="XP_058974471.1">
    <property type="nucleotide sequence ID" value="XM_059118488.1"/>
</dbReference>
<dbReference type="Proteomes" id="UP001652621">
    <property type="component" value="Unplaced"/>
</dbReference>
<dbReference type="PANTHER" id="PTHR33480">
    <property type="entry name" value="SET DOMAIN-CONTAINING PROTEIN-RELATED"/>
    <property type="match status" value="1"/>
</dbReference>
<evidence type="ECO:0000313" key="3">
    <source>
        <dbReference type="RefSeq" id="XP_058974471.1"/>
    </source>
</evidence>
<dbReference type="GeneID" id="131800790"/>
<name>A0ABM3ULR4_MUSDO</name>
<accession>A0ABM3ULR4</accession>
<gene>
    <name evidence="3" type="primary">LOC131800790</name>
</gene>
<evidence type="ECO:0000313" key="2">
    <source>
        <dbReference type="Proteomes" id="UP001652621"/>
    </source>
</evidence>
<reference evidence="3" key="1">
    <citation type="submission" date="2025-08" db="UniProtKB">
        <authorList>
            <consortium name="RefSeq"/>
        </authorList>
    </citation>
    <scope>IDENTIFICATION</scope>
    <source>
        <strain evidence="3">Aabys</strain>
        <tissue evidence="3">Whole body</tissue>
    </source>
</reference>
<sequence>MVYSIATLTKQFIFDDWKNLLETTLICLQVFNRRRAGEIERITIENYNKKETITDNIEAGFIDNISNQSFEFAKQYVRITLRGKLGRTVSILLDPLSRKAVDLILKHRNSAGIPKSNHYIFSAPGSSGISKKYIRACPLLRKFALECGATIPHTLRGNKLRKHIATYTALLNVEEATVDKLANFLGHHKDIHKSIYRVSVPMAEITTVSKILLSAAGCRNEENSENNSFDNLRGNISSESESSSDESDNITYGANLVKKKISNTSCGKTKKCRWTIDEQEALTAEFGDISSMEKLPSFKECMRVVSENEVLCCRTPAQVKTFIDNKRKKGKKIKLFYNAMLLN</sequence>
<evidence type="ECO:0000256" key="1">
    <source>
        <dbReference type="SAM" id="MobiDB-lite"/>
    </source>
</evidence>